<proteinExistence type="predicted"/>
<dbReference type="RefSeq" id="WP_271275940.1">
    <property type="nucleotide sequence ID" value="NZ_BAABFD010000001.1"/>
</dbReference>
<comment type="caution">
    <text evidence="5">The sequence shown here is derived from an EMBL/GenBank/DDBJ whole genome shotgun (WGS) entry which is preliminary data.</text>
</comment>
<name>A0ABT4SV55_9ACTN</name>
<dbReference type="Gene3D" id="3.20.20.140">
    <property type="entry name" value="Metal-dependent hydrolases"/>
    <property type="match status" value="1"/>
</dbReference>
<dbReference type="InterPro" id="IPR011059">
    <property type="entry name" value="Metal-dep_hydrolase_composite"/>
</dbReference>
<keyword evidence="1" id="KW-0479">Metal-binding</keyword>
<dbReference type="Pfam" id="PF22039">
    <property type="entry name" value="HUTI_composite_bact"/>
    <property type="match status" value="1"/>
</dbReference>
<keyword evidence="6" id="KW-1185">Reference proteome</keyword>
<accession>A0ABT4SV55</accession>
<evidence type="ECO:0000256" key="3">
    <source>
        <dbReference type="ARBA" id="ARBA00022833"/>
    </source>
</evidence>
<dbReference type="Proteomes" id="UP001212498">
    <property type="component" value="Unassembled WGS sequence"/>
</dbReference>
<evidence type="ECO:0000313" key="5">
    <source>
        <dbReference type="EMBL" id="MDA0640848.1"/>
    </source>
</evidence>
<sequence length="320" mass="33395">MSRPVVLHSATLVLPIATEPIRNGAVAVRGERVLRVGPRDELLGRYRVTEEHHWRGTIVAGLVDAYASGGAPGPGVVARAAELGDPAAAPGPAAGVAYVPVTCESEREWEESRRDALITAIHEMDRPVGIAPHTRDPHVLEDVALLARTFGLRLLVDLDRHSLAGLDEAGVLGPHCHAACARPLDPGERKLLKLRGTTVALRPGPGVDEWPALVEEGIPLAIGTAPAHGDVLACAAAVRARVRELGLRPRGLDRALVEAATLGGARALGMAGGPGGLGTLHHGGRASFAVFEARGRYPYSALMHGPACLATIISGRVHPA</sequence>
<keyword evidence="2" id="KW-0378">Hydrolase</keyword>
<organism evidence="5 6">
    <name type="scientific">Nonomuraea ferruginea</name>
    <dbReference type="NCBI Taxonomy" id="46174"/>
    <lineage>
        <taxon>Bacteria</taxon>
        <taxon>Bacillati</taxon>
        <taxon>Actinomycetota</taxon>
        <taxon>Actinomycetes</taxon>
        <taxon>Streptosporangiales</taxon>
        <taxon>Streptosporangiaceae</taxon>
        <taxon>Nonomuraea</taxon>
    </lineage>
</organism>
<keyword evidence="3" id="KW-0862">Zinc</keyword>
<dbReference type="InterPro" id="IPR054418">
    <property type="entry name" value="MQNX/HUTI_composite_N"/>
</dbReference>
<evidence type="ECO:0000313" key="6">
    <source>
        <dbReference type="Proteomes" id="UP001212498"/>
    </source>
</evidence>
<feature type="domain" description="Aminodeoxyfutalosine deaminase/Imidazolonepropionase-like composite" evidence="4">
    <location>
        <begin position="24"/>
        <end position="46"/>
    </location>
</feature>
<dbReference type="EMBL" id="JAPNUD010000017">
    <property type="protein sequence ID" value="MDA0640848.1"/>
    <property type="molecule type" value="Genomic_DNA"/>
</dbReference>
<gene>
    <name evidence="5" type="ORF">OUY24_09490</name>
</gene>
<reference evidence="5 6" key="1">
    <citation type="submission" date="2022-11" db="EMBL/GenBank/DDBJ databases">
        <title>Nonomuraea corallina sp. nov., a new species of the genus Nonomuraea isolated from sea side sediment in Thai sea.</title>
        <authorList>
            <person name="Ngamcharungchit C."/>
            <person name="Matsumoto A."/>
            <person name="Suriyachadkun C."/>
            <person name="Panbangred W."/>
            <person name="Inahashi Y."/>
            <person name="Intra B."/>
        </authorList>
    </citation>
    <scope>NUCLEOTIDE SEQUENCE [LARGE SCALE GENOMIC DNA]</scope>
    <source>
        <strain evidence="5 6">DSM 43553</strain>
    </source>
</reference>
<dbReference type="SUPFAM" id="SSF51338">
    <property type="entry name" value="Composite domain of metallo-dependent hydrolases"/>
    <property type="match status" value="1"/>
</dbReference>
<dbReference type="SUPFAM" id="SSF51556">
    <property type="entry name" value="Metallo-dependent hydrolases"/>
    <property type="match status" value="1"/>
</dbReference>
<dbReference type="InterPro" id="IPR032466">
    <property type="entry name" value="Metal_Hydrolase"/>
</dbReference>
<dbReference type="Gene3D" id="2.30.40.10">
    <property type="entry name" value="Urease, subunit C, domain 1"/>
    <property type="match status" value="2"/>
</dbReference>
<evidence type="ECO:0000259" key="4">
    <source>
        <dbReference type="Pfam" id="PF22039"/>
    </source>
</evidence>
<protein>
    <recommendedName>
        <fullName evidence="4">Aminodeoxyfutalosine deaminase/Imidazolonepropionase-like composite domain-containing protein</fullName>
    </recommendedName>
</protein>
<evidence type="ECO:0000256" key="2">
    <source>
        <dbReference type="ARBA" id="ARBA00022801"/>
    </source>
</evidence>
<evidence type="ECO:0000256" key="1">
    <source>
        <dbReference type="ARBA" id="ARBA00022723"/>
    </source>
</evidence>